<evidence type="ECO:0000313" key="6">
    <source>
        <dbReference type="EMBL" id="RXK48423.1"/>
    </source>
</evidence>
<dbReference type="SMART" id="SM00382">
    <property type="entry name" value="AAA"/>
    <property type="match status" value="1"/>
</dbReference>
<dbReference type="InterPro" id="IPR003593">
    <property type="entry name" value="AAA+_ATPase"/>
</dbReference>
<dbReference type="OrthoDB" id="87732at2157"/>
<dbReference type="EMBL" id="RDFA01000004">
    <property type="protein sequence ID" value="RXK48423.1"/>
    <property type="molecule type" value="Genomic_DNA"/>
</dbReference>
<reference evidence="6 7" key="1">
    <citation type="submission" date="2019-01" db="EMBL/GenBank/DDBJ databases">
        <title>Halorientalis sp. F13-25 a new haloarchaeum isolated from hypersaline water.</title>
        <authorList>
            <person name="Ana D.-V."/>
            <person name="Cristina S.-P."/>
            <person name="Antonio V."/>
        </authorList>
    </citation>
    <scope>NUCLEOTIDE SEQUENCE [LARGE SCALE GENOMIC DNA]</scope>
    <source>
        <strain evidence="6 7">F13-25</strain>
    </source>
</reference>
<dbReference type="InterPro" id="IPR027417">
    <property type="entry name" value="P-loop_NTPase"/>
</dbReference>
<evidence type="ECO:0000256" key="4">
    <source>
        <dbReference type="ARBA" id="ARBA00022840"/>
    </source>
</evidence>
<evidence type="ECO:0000259" key="5">
    <source>
        <dbReference type="PROSITE" id="PS50893"/>
    </source>
</evidence>
<organism evidence="6 7">
    <name type="scientific">Halorientalis pallida</name>
    <dbReference type="NCBI Taxonomy" id="2479928"/>
    <lineage>
        <taxon>Archaea</taxon>
        <taxon>Methanobacteriati</taxon>
        <taxon>Methanobacteriota</taxon>
        <taxon>Stenosarchaea group</taxon>
        <taxon>Halobacteria</taxon>
        <taxon>Halobacteriales</taxon>
        <taxon>Haloarculaceae</taxon>
        <taxon>Halorientalis</taxon>
    </lineage>
</organism>
<keyword evidence="3" id="KW-0547">Nucleotide-binding</keyword>
<dbReference type="RefSeq" id="WP_129069262.1">
    <property type="nucleotide sequence ID" value="NZ_RDFA01000004.1"/>
</dbReference>
<proteinExistence type="inferred from homology"/>
<name>A0A498KX06_9EURY</name>
<evidence type="ECO:0000256" key="3">
    <source>
        <dbReference type="ARBA" id="ARBA00022741"/>
    </source>
</evidence>
<keyword evidence="2" id="KW-0813">Transport</keyword>
<evidence type="ECO:0000256" key="1">
    <source>
        <dbReference type="ARBA" id="ARBA00005417"/>
    </source>
</evidence>
<dbReference type="GO" id="GO:0016887">
    <property type="term" value="F:ATP hydrolysis activity"/>
    <property type="evidence" value="ECO:0007669"/>
    <property type="project" value="InterPro"/>
</dbReference>
<evidence type="ECO:0000256" key="2">
    <source>
        <dbReference type="ARBA" id="ARBA00022448"/>
    </source>
</evidence>
<dbReference type="CDD" id="cd03230">
    <property type="entry name" value="ABC_DR_subfamily_A"/>
    <property type="match status" value="1"/>
</dbReference>
<dbReference type="PROSITE" id="PS00211">
    <property type="entry name" value="ABC_TRANSPORTER_1"/>
    <property type="match status" value="1"/>
</dbReference>
<dbReference type="Proteomes" id="UP000289691">
    <property type="component" value="Unassembled WGS sequence"/>
</dbReference>
<sequence length="313" mass="34054">MAAIETDALTRRYGEVVAVDSVDLTVEQGEVFGFLGPNGAGKSTLINMLLDYTPPTSGEARVFGHRTRGEAVAIRERVGVLPDAYKLYERLSGRRHLEFVVQARQADDDPDDILDRVGLDPEDAERNAGDYSKGMAQRLVLGMALIGEPDLLILDEPSTGLDPNGIRLMRDIIREEVDRGATVFFSSHILGQVEAVCDRVGIMNEGRLIEVATLDEIRDTIGVGTTLHVTVDQQPDLTLSDLEAMDDVSNVRADGPELTMNLSDSTAKAKVINRLEEGGATVVDFETAESSLEELFAELIDEDADEPEPEVSA</sequence>
<dbReference type="InterPro" id="IPR025302">
    <property type="entry name" value="DrrA1/2-like_C"/>
</dbReference>
<feature type="domain" description="ABC transporter" evidence="5">
    <location>
        <begin position="4"/>
        <end position="230"/>
    </location>
</feature>
<dbReference type="Gene3D" id="3.40.50.300">
    <property type="entry name" value="P-loop containing nucleotide triphosphate hydrolases"/>
    <property type="match status" value="1"/>
</dbReference>
<comment type="caution">
    <text evidence="6">The sequence shown here is derived from an EMBL/GenBank/DDBJ whole genome shotgun (WGS) entry which is preliminary data.</text>
</comment>
<dbReference type="Pfam" id="PF13732">
    <property type="entry name" value="DrrA1-3_C"/>
    <property type="match status" value="1"/>
</dbReference>
<dbReference type="InterPro" id="IPR017871">
    <property type="entry name" value="ABC_transporter-like_CS"/>
</dbReference>
<dbReference type="PANTHER" id="PTHR43335">
    <property type="entry name" value="ABC TRANSPORTER, ATP-BINDING PROTEIN"/>
    <property type="match status" value="1"/>
</dbReference>
<dbReference type="PANTHER" id="PTHR43335:SF4">
    <property type="entry name" value="ABC TRANSPORTER, ATP-BINDING PROTEIN"/>
    <property type="match status" value="1"/>
</dbReference>
<keyword evidence="7" id="KW-1185">Reference proteome</keyword>
<keyword evidence="4 6" id="KW-0067">ATP-binding</keyword>
<dbReference type="AlphaFoldDB" id="A0A498KX06"/>
<protein>
    <submittedName>
        <fullName evidence="6">ABC transporter ATP-binding protein</fullName>
    </submittedName>
</protein>
<dbReference type="SUPFAM" id="SSF52540">
    <property type="entry name" value="P-loop containing nucleoside triphosphate hydrolases"/>
    <property type="match status" value="1"/>
</dbReference>
<accession>A0A498KX06</accession>
<evidence type="ECO:0000313" key="7">
    <source>
        <dbReference type="Proteomes" id="UP000289691"/>
    </source>
</evidence>
<dbReference type="PROSITE" id="PS50893">
    <property type="entry name" value="ABC_TRANSPORTER_2"/>
    <property type="match status" value="1"/>
</dbReference>
<dbReference type="InterPro" id="IPR003439">
    <property type="entry name" value="ABC_transporter-like_ATP-bd"/>
</dbReference>
<dbReference type="GO" id="GO:0005524">
    <property type="term" value="F:ATP binding"/>
    <property type="evidence" value="ECO:0007669"/>
    <property type="project" value="UniProtKB-KW"/>
</dbReference>
<comment type="similarity">
    <text evidence="1">Belongs to the ABC transporter superfamily.</text>
</comment>
<dbReference type="Pfam" id="PF00005">
    <property type="entry name" value="ABC_tran"/>
    <property type="match status" value="1"/>
</dbReference>
<gene>
    <name evidence="6" type="ORF">EAF64_12140</name>
</gene>